<keyword evidence="1" id="KW-0175">Coiled coil</keyword>
<evidence type="ECO:0000313" key="3">
    <source>
        <dbReference type="Proteomes" id="UP000323569"/>
    </source>
</evidence>
<dbReference type="RefSeq" id="WP_008206982.1">
    <property type="nucleotide sequence ID" value="NZ_BHVO01000026.1"/>
</dbReference>
<protein>
    <submittedName>
        <fullName evidence="2">Uncharacterized protein</fullName>
    </submittedName>
</protein>
<dbReference type="Proteomes" id="UP000323569">
    <property type="component" value="Unassembled WGS sequence"/>
</dbReference>
<reference evidence="2 3" key="1">
    <citation type="submission" date="2018-09" db="EMBL/GenBank/DDBJ databases">
        <title>Evolutionary history of phycoerythrin pigmentation in the water bloom-forming cyanobacterium Microcystis aeruginosa.</title>
        <authorList>
            <person name="Tanabe Y."/>
            <person name="Tanabe Y."/>
            <person name="Yamaguchi H."/>
        </authorList>
    </citation>
    <scope>NUCLEOTIDE SEQUENCE [LARGE SCALE GENOMIC DNA]</scope>
    <source>
        <strain evidence="2 3">NIES-2519</strain>
    </source>
</reference>
<name>A0A5A5RAZ5_MICAE</name>
<evidence type="ECO:0000256" key="1">
    <source>
        <dbReference type="SAM" id="Coils"/>
    </source>
</evidence>
<accession>A0A5A5RAZ5</accession>
<evidence type="ECO:0000313" key="2">
    <source>
        <dbReference type="EMBL" id="GCA70371.1"/>
    </source>
</evidence>
<dbReference type="AlphaFoldDB" id="A0A5A5RAZ5"/>
<comment type="caution">
    <text evidence="2">The sequence shown here is derived from an EMBL/GenBank/DDBJ whole genome shotgun (WGS) entry which is preliminary data.</text>
</comment>
<feature type="coiled-coil region" evidence="1">
    <location>
        <begin position="32"/>
        <end position="88"/>
    </location>
</feature>
<dbReference type="EMBL" id="BHVO01000026">
    <property type="protein sequence ID" value="GCA70371.1"/>
    <property type="molecule type" value="Genomic_DNA"/>
</dbReference>
<sequence length="172" mass="19028">MIDTHVLNPSVTEISSTAQPIKTTHKSPQMLQESLTSAVVRLETELQDKLEKLLSKQEYQLLEVGEKINALTQELEQAISEFLQIAQQANKTCSSLQFLGKSVQQKPNNLPNKGSKDTVRVVYSHAAKLPLPVVEKYGLGFILKDKMVDLSQLGITLSLSRQSPSFPAIKQG</sequence>
<gene>
    <name evidence="2" type="ORF">MiYa_01903</name>
</gene>
<proteinExistence type="predicted"/>
<organism evidence="2 3">
    <name type="scientific">Microcystis aeruginosa NIES-2519</name>
    <dbReference type="NCBI Taxonomy" id="2303981"/>
    <lineage>
        <taxon>Bacteria</taxon>
        <taxon>Bacillati</taxon>
        <taxon>Cyanobacteriota</taxon>
        <taxon>Cyanophyceae</taxon>
        <taxon>Oscillatoriophycideae</taxon>
        <taxon>Chroococcales</taxon>
        <taxon>Microcystaceae</taxon>
        <taxon>Microcystis</taxon>
    </lineage>
</organism>